<dbReference type="AlphaFoldDB" id="A0A7Y9Y0G7"/>
<evidence type="ECO:0000256" key="1">
    <source>
        <dbReference type="SAM" id="Phobius"/>
    </source>
</evidence>
<protein>
    <submittedName>
        <fullName evidence="2">Uncharacterized protein</fullName>
    </submittedName>
</protein>
<name>A0A7Y9Y0G7_9SPHN</name>
<dbReference type="EMBL" id="JACBZF010000005">
    <property type="protein sequence ID" value="NYH96391.1"/>
    <property type="molecule type" value="Genomic_DNA"/>
</dbReference>
<feature type="transmembrane region" description="Helical" evidence="1">
    <location>
        <begin position="21"/>
        <end position="38"/>
    </location>
</feature>
<accession>A0A7Y9Y0G7</accession>
<feature type="transmembrane region" description="Helical" evidence="1">
    <location>
        <begin position="44"/>
        <end position="63"/>
    </location>
</feature>
<comment type="caution">
    <text evidence="2">The sequence shown here is derived from an EMBL/GenBank/DDBJ whole genome shotgun (WGS) entry which is preliminary data.</text>
</comment>
<keyword evidence="1" id="KW-1133">Transmembrane helix</keyword>
<keyword evidence="1" id="KW-0812">Transmembrane</keyword>
<sequence>MTVLILEAVWLILRGWRAIDVVLLILPAVLIVASLRAALVGASWPWIALPLALSFPVHVADLLRRRRDTPAA</sequence>
<organism evidence="2 3">
    <name type="scientific">Novosphingobium marinum</name>
    <dbReference type="NCBI Taxonomy" id="1514948"/>
    <lineage>
        <taxon>Bacteria</taxon>
        <taxon>Pseudomonadati</taxon>
        <taxon>Pseudomonadota</taxon>
        <taxon>Alphaproteobacteria</taxon>
        <taxon>Sphingomonadales</taxon>
        <taxon>Sphingomonadaceae</taxon>
        <taxon>Novosphingobium</taxon>
    </lineage>
</organism>
<gene>
    <name evidence="2" type="ORF">FHS75_002730</name>
</gene>
<keyword evidence="3" id="KW-1185">Reference proteome</keyword>
<dbReference type="RefSeq" id="WP_179408235.1">
    <property type="nucleotide sequence ID" value="NZ_BMGF01000005.1"/>
</dbReference>
<dbReference type="Proteomes" id="UP000522081">
    <property type="component" value="Unassembled WGS sequence"/>
</dbReference>
<evidence type="ECO:0000313" key="2">
    <source>
        <dbReference type="EMBL" id="NYH96391.1"/>
    </source>
</evidence>
<keyword evidence="1" id="KW-0472">Membrane</keyword>
<evidence type="ECO:0000313" key="3">
    <source>
        <dbReference type="Proteomes" id="UP000522081"/>
    </source>
</evidence>
<reference evidence="2 3" key="1">
    <citation type="submission" date="2020-07" db="EMBL/GenBank/DDBJ databases">
        <title>Genomic Encyclopedia of Type Strains, Phase IV (KMG-IV): sequencing the most valuable type-strain genomes for metagenomic binning, comparative biology and taxonomic classification.</title>
        <authorList>
            <person name="Goeker M."/>
        </authorList>
    </citation>
    <scope>NUCLEOTIDE SEQUENCE [LARGE SCALE GENOMIC DNA]</scope>
    <source>
        <strain evidence="2 3">DSM 29043</strain>
    </source>
</reference>
<proteinExistence type="predicted"/>